<dbReference type="EMBL" id="JH687553">
    <property type="protein sequence ID" value="EIN04695.1"/>
    <property type="molecule type" value="Genomic_DNA"/>
</dbReference>
<sequence length="175" mass="20503">MSSTSTKPPYITWPTAVPKGMLEECEIRKAFKPFRELPVVFDPWVEPMKYDPPTFCYGWPVDPKITNAFAIKENLAWYWKEDGMGSTWKDQTRVSPNDHVNDNWTRVQVETFFQEVLTLEYVYDSSTPGSRPTLFWSLHSNYTPPHKRLSQKQIAKLQEDLGYQDPPQWHLDADT</sequence>
<evidence type="ECO:0000313" key="2">
    <source>
        <dbReference type="Proteomes" id="UP000054196"/>
    </source>
</evidence>
<name>R7S2T8_PUNST</name>
<proteinExistence type="predicted"/>
<keyword evidence="2" id="KW-1185">Reference proteome</keyword>
<dbReference type="GeneID" id="18876807"/>
<organism evidence="1 2">
    <name type="scientific">Punctularia strigosozonata (strain HHB-11173)</name>
    <name type="common">White-rot fungus</name>
    <dbReference type="NCBI Taxonomy" id="741275"/>
    <lineage>
        <taxon>Eukaryota</taxon>
        <taxon>Fungi</taxon>
        <taxon>Dikarya</taxon>
        <taxon>Basidiomycota</taxon>
        <taxon>Agaricomycotina</taxon>
        <taxon>Agaricomycetes</taxon>
        <taxon>Corticiales</taxon>
        <taxon>Punctulariaceae</taxon>
        <taxon>Punctularia</taxon>
    </lineage>
</organism>
<evidence type="ECO:0000313" key="1">
    <source>
        <dbReference type="EMBL" id="EIN04695.1"/>
    </source>
</evidence>
<dbReference type="RefSeq" id="XP_007388088.1">
    <property type="nucleotide sequence ID" value="XM_007388026.1"/>
</dbReference>
<gene>
    <name evidence="1" type="ORF">PUNSTDRAFT_116346</name>
</gene>
<dbReference type="Proteomes" id="UP000054196">
    <property type="component" value="Unassembled WGS sequence"/>
</dbReference>
<dbReference type="HOGENOM" id="CLU_1349512_0_0_1"/>
<protein>
    <submittedName>
        <fullName evidence="1">Uncharacterized protein</fullName>
    </submittedName>
</protein>
<dbReference type="AlphaFoldDB" id="R7S2T8"/>
<reference evidence="2" key="1">
    <citation type="journal article" date="2012" name="Science">
        <title>The Paleozoic origin of enzymatic lignin decomposition reconstructed from 31 fungal genomes.</title>
        <authorList>
            <person name="Floudas D."/>
            <person name="Binder M."/>
            <person name="Riley R."/>
            <person name="Barry K."/>
            <person name="Blanchette R.A."/>
            <person name="Henrissat B."/>
            <person name="Martinez A.T."/>
            <person name="Otillar R."/>
            <person name="Spatafora J.W."/>
            <person name="Yadav J.S."/>
            <person name="Aerts A."/>
            <person name="Benoit I."/>
            <person name="Boyd A."/>
            <person name="Carlson A."/>
            <person name="Copeland A."/>
            <person name="Coutinho P.M."/>
            <person name="de Vries R.P."/>
            <person name="Ferreira P."/>
            <person name="Findley K."/>
            <person name="Foster B."/>
            <person name="Gaskell J."/>
            <person name="Glotzer D."/>
            <person name="Gorecki P."/>
            <person name="Heitman J."/>
            <person name="Hesse C."/>
            <person name="Hori C."/>
            <person name="Igarashi K."/>
            <person name="Jurgens J.A."/>
            <person name="Kallen N."/>
            <person name="Kersten P."/>
            <person name="Kohler A."/>
            <person name="Kuees U."/>
            <person name="Kumar T.K.A."/>
            <person name="Kuo A."/>
            <person name="LaButti K."/>
            <person name="Larrondo L.F."/>
            <person name="Lindquist E."/>
            <person name="Ling A."/>
            <person name="Lombard V."/>
            <person name="Lucas S."/>
            <person name="Lundell T."/>
            <person name="Martin R."/>
            <person name="McLaughlin D.J."/>
            <person name="Morgenstern I."/>
            <person name="Morin E."/>
            <person name="Murat C."/>
            <person name="Nagy L.G."/>
            <person name="Nolan M."/>
            <person name="Ohm R.A."/>
            <person name="Patyshakuliyeva A."/>
            <person name="Rokas A."/>
            <person name="Ruiz-Duenas F.J."/>
            <person name="Sabat G."/>
            <person name="Salamov A."/>
            <person name="Samejima M."/>
            <person name="Schmutz J."/>
            <person name="Slot J.C."/>
            <person name="St John F."/>
            <person name="Stenlid J."/>
            <person name="Sun H."/>
            <person name="Sun S."/>
            <person name="Syed K."/>
            <person name="Tsang A."/>
            <person name="Wiebenga A."/>
            <person name="Young D."/>
            <person name="Pisabarro A."/>
            <person name="Eastwood D.C."/>
            <person name="Martin F."/>
            <person name="Cullen D."/>
            <person name="Grigoriev I.V."/>
            <person name="Hibbett D.S."/>
        </authorList>
    </citation>
    <scope>NUCLEOTIDE SEQUENCE [LARGE SCALE GENOMIC DNA]</scope>
    <source>
        <strain evidence="2">HHB-11173 SS5</strain>
    </source>
</reference>
<accession>R7S2T8</accession>
<dbReference type="KEGG" id="psq:PUNSTDRAFT_116346"/>
<dbReference type="eggNOG" id="ENOG502RC7R">
    <property type="taxonomic scope" value="Eukaryota"/>
</dbReference>